<dbReference type="Proteomes" id="UP000637695">
    <property type="component" value="Unassembled WGS sequence"/>
</dbReference>
<evidence type="ECO:0000313" key="2">
    <source>
        <dbReference type="EMBL" id="GGI95890.1"/>
    </source>
</evidence>
<reference evidence="2" key="2">
    <citation type="submission" date="2020-09" db="EMBL/GenBank/DDBJ databases">
        <authorList>
            <person name="Sun Q."/>
            <person name="Ohkuma M."/>
        </authorList>
    </citation>
    <scope>NUCLEOTIDE SEQUENCE</scope>
    <source>
        <strain evidence="2">JCM 18487</strain>
    </source>
</reference>
<protein>
    <recommendedName>
        <fullName evidence="4">Small integral membrane protein DUF2273</fullName>
    </recommendedName>
</protein>
<accession>A0A917NFI4</accession>
<reference evidence="2" key="1">
    <citation type="journal article" date="2014" name="Int. J. Syst. Evol. Microbiol.">
        <title>Complete genome sequence of Corynebacterium casei LMG S-19264T (=DSM 44701T), isolated from a smear-ripened cheese.</title>
        <authorList>
            <consortium name="US DOE Joint Genome Institute (JGI-PGF)"/>
            <person name="Walter F."/>
            <person name="Albersmeier A."/>
            <person name="Kalinowski J."/>
            <person name="Ruckert C."/>
        </authorList>
    </citation>
    <scope>NUCLEOTIDE SEQUENCE</scope>
    <source>
        <strain evidence="2">JCM 18487</strain>
    </source>
</reference>
<keyword evidence="3" id="KW-1185">Reference proteome</keyword>
<evidence type="ECO:0008006" key="4">
    <source>
        <dbReference type="Google" id="ProtNLM"/>
    </source>
</evidence>
<evidence type="ECO:0000256" key="1">
    <source>
        <dbReference type="SAM" id="Phobius"/>
    </source>
</evidence>
<comment type="caution">
    <text evidence="2">The sequence shown here is derived from an EMBL/GenBank/DDBJ whole genome shotgun (WGS) entry which is preliminary data.</text>
</comment>
<sequence length="76" mass="8798">MNWLLAVWMWLRNLPRRWQGCLAGCGIWALWMLFGFWATLGLLVLAGLGYAAGLLSEQRKSWRDVVEKLLSDRFGE</sequence>
<dbReference type="Pfam" id="PF10031">
    <property type="entry name" value="DUF2273"/>
    <property type="match status" value="1"/>
</dbReference>
<feature type="transmembrane region" description="Helical" evidence="1">
    <location>
        <begin position="33"/>
        <end position="55"/>
    </location>
</feature>
<proteinExistence type="predicted"/>
<keyword evidence="1" id="KW-1133">Transmembrane helix</keyword>
<dbReference type="RefSeq" id="WP_188880616.1">
    <property type="nucleotide sequence ID" value="NZ_BMOY01000002.1"/>
</dbReference>
<gene>
    <name evidence="2" type="ORF">GCM10010885_01980</name>
</gene>
<dbReference type="EMBL" id="BMOY01000002">
    <property type="protein sequence ID" value="GGI95890.1"/>
    <property type="molecule type" value="Genomic_DNA"/>
</dbReference>
<dbReference type="AlphaFoldDB" id="A0A917NFI4"/>
<dbReference type="InterPro" id="IPR018730">
    <property type="entry name" value="DUF2273"/>
</dbReference>
<keyword evidence="1" id="KW-0812">Transmembrane</keyword>
<organism evidence="2 3">
    <name type="scientific">Alicyclobacillus cellulosilyticus</name>
    <dbReference type="NCBI Taxonomy" id="1003997"/>
    <lineage>
        <taxon>Bacteria</taxon>
        <taxon>Bacillati</taxon>
        <taxon>Bacillota</taxon>
        <taxon>Bacilli</taxon>
        <taxon>Bacillales</taxon>
        <taxon>Alicyclobacillaceae</taxon>
        <taxon>Alicyclobacillus</taxon>
    </lineage>
</organism>
<evidence type="ECO:0000313" key="3">
    <source>
        <dbReference type="Proteomes" id="UP000637695"/>
    </source>
</evidence>
<name>A0A917NFI4_9BACL</name>
<keyword evidence="1" id="KW-0472">Membrane</keyword>